<dbReference type="PANTHER" id="PTHR43341:SF39">
    <property type="entry name" value="AMINO ACID TRANSPORTER (EUROFUNG)-RELATED"/>
    <property type="match status" value="1"/>
</dbReference>
<dbReference type="Pfam" id="PF00324">
    <property type="entry name" value="AA_permease"/>
    <property type="match status" value="2"/>
</dbReference>
<feature type="transmembrane region" description="Helical" evidence="6">
    <location>
        <begin position="504"/>
        <end position="526"/>
    </location>
</feature>
<comment type="subcellular location">
    <subcellularLocation>
        <location evidence="1">Membrane</location>
        <topology evidence="1">Multi-pass membrane protein</topology>
    </subcellularLocation>
</comment>
<reference evidence="8 9" key="1">
    <citation type="journal article" date="2021" name="Nat. Commun.">
        <title>Genetic determinants of endophytism in the Arabidopsis root mycobiome.</title>
        <authorList>
            <person name="Mesny F."/>
            <person name="Miyauchi S."/>
            <person name="Thiergart T."/>
            <person name="Pickel B."/>
            <person name="Atanasova L."/>
            <person name="Karlsson M."/>
            <person name="Huettel B."/>
            <person name="Barry K.W."/>
            <person name="Haridas S."/>
            <person name="Chen C."/>
            <person name="Bauer D."/>
            <person name="Andreopoulos W."/>
            <person name="Pangilinan J."/>
            <person name="LaButti K."/>
            <person name="Riley R."/>
            <person name="Lipzen A."/>
            <person name="Clum A."/>
            <person name="Drula E."/>
            <person name="Henrissat B."/>
            <person name="Kohler A."/>
            <person name="Grigoriev I.V."/>
            <person name="Martin F.M."/>
            <person name="Hacquard S."/>
        </authorList>
    </citation>
    <scope>NUCLEOTIDE SEQUENCE [LARGE SCALE GENOMIC DNA]</scope>
    <source>
        <strain evidence="8 9">MPI-SDFR-AT-0080</strain>
    </source>
</reference>
<keyword evidence="2 6" id="KW-0812">Transmembrane</keyword>
<feature type="transmembrane region" description="Helical" evidence="6">
    <location>
        <begin position="477"/>
        <end position="498"/>
    </location>
</feature>
<evidence type="ECO:0000256" key="6">
    <source>
        <dbReference type="SAM" id="Phobius"/>
    </source>
</evidence>
<evidence type="ECO:0000256" key="5">
    <source>
        <dbReference type="SAM" id="MobiDB-lite"/>
    </source>
</evidence>
<feature type="transmembrane region" description="Helical" evidence="6">
    <location>
        <begin position="52"/>
        <end position="71"/>
    </location>
</feature>
<evidence type="ECO:0000313" key="8">
    <source>
        <dbReference type="EMBL" id="KAH7063600.1"/>
    </source>
</evidence>
<feature type="transmembrane region" description="Helical" evidence="6">
    <location>
        <begin position="159"/>
        <end position="180"/>
    </location>
</feature>
<feature type="domain" description="Amino acid permease/ SLC12A" evidence="7">
    <location>
        <begin position="353"/>
        <end position="534"/>
    </location>
</feature>
<dbReference type="InterPro" id="IPR004841">
    <property type="entry name" value="AA-permease/SLC12A_dom"/>
</dbReference>
<dbReference type="Proteomes" id="UP000774617">
    <property type="component" value="Unassembled WGS sequence"/>
</dbReference>
<sequence>MGKPDPEDIVVDTSSASPAESQTGKTFPLSHAGIDEKYGTTKRGLNGRHVQLISIGGAIGTGLFVAIGSHLSAAGPLSLLLAFVIYPIIFVLPCYLCVAEMSAHLPIRGSIYEFATRFVDPAFGFMLGWTYFYAASMLFCAELSAVATVMQYWSDVNPAVWIAMALAVCYLLNIFAVKWYGESEFFFSCTKILLILGLILLTFITMVGGNPKHDAYGFRHWKGGNAMHEYYAEGTTGRFLGWWSCVLFAAFSVAGPDLVAMAAGEIENPRKNIPRVARTIFYRIFLFYVLGAFCVGIICSSRDTRLIGAIDSGAAGAAASPWVIGIQNLGSKLPPAPSHPAPHPRLTTRLPHLVSGLPDLINFLIMLSGWSCGNAYLYSASRTLYSLALDGQAPRFLLKCTKSGIPIYCVSLVAAIGCITFMVASSSATEVFGWFIDLTTIGLDIAYTSMVVTWVGWDRALRAQGVSRSVLPWVAPFMPYGAYVAIGTGLAVLVFVGFDVFVPFSVQGFITSYFGVAFSVVAFAVWKVVKRTQFVKPEEADIWSGKAEVDEECKIWEEAPPEPPAKNPVLRAWNALW</sequence>
<feature type="domain" description="Amino acid permease/ SLC12A" evidence="7">
    <location>
        <begin position="49"/>
        <end position="333"/>
    </location>
</feature>
<feature type="region of interest" description="Disordered" evidence="5">
    <location>
        <begin position="1"/>
        <end position="25"/>
    </location>
</feature>
<gene>
    <name evidence="8" type="ORF">B0J12DRAFT_694502</name>
</gene>
<feature type="transmembrane region" description="Helical" evidence="6">
    <location>
        <begin position="360"/>
        <end position="378"/>
    </location>
</feature>
<evidence type="ECO:0000256" key="1">
    <source>
        <dbReference type="ARBA" id="ARBA00004141"/>
    </source>
</evidence>
<feature type="transmembrane region" description="Helical" evidence="6">
    <location>
        <begin position="192"/>
        <end position="209"/>
    </location>
</feature>
<keyword evidence="9" id="KW-1185">Reference proteome</keyword>
<protein>
    <submittedName>
        <fullName evidence="8">Amino acid permease/ SLC12A domain-containing protein</fullName>
    </submittedName>
</protein>
<feature type="transmembrane region" description="Helical" evidence="6">
    <location>
        <begin position="77"/>
        <end position="98"/>
    </location>
</feature>
<feature type="transmembrane region" description="Helical" evidence="6">
    <location>
        <begin position="280"/>
        <end position="298"/>
    </location>
</feature>
<evidence type="ECO:0000256" key="3">
    <source>
        <dbReference type="ARBA" id="ARBA00022989"/>
    </source>
</evidence>
<keyword evidence="3 6" id="KW-1133">Transmembrane helix</keyword>
<evidence type="ECO:0000256" key="2">
    <source>
        <dbReference type="ARBA" id="ARBA00022692"/>
    </source>
</evidence>
<dbReference type="Gene3D" id="1.20.1740.10">
    <property type="entry name" value="Amino acid/polyamine transporter I"/>
    <property type="match status" value="1"/>
</dbReference>
<evidence type="ECO:0000259" key="7">
    <source>
        <dbReference type="Pfam" id="PF00324"/>
    </source>
</evidence>
<feature type="transmembrane region" description="Helical" evidence="6">
    <location>
        <begin position="131"/>
        <end position="153"/>
    </location>
</feature>
<dbReference type="PANTHER" id="PTHR43341">
    <property type="entry name" value="AMINO ACID PERMEASE"/>
    <property type="match status" value="1"/>
</dbReference>
<proteinExistence type="predicted"/>
<dbReference type="InterPro" id="IPR050524">
    <property type="entry name" value="APC_YAT"/>
</dbReference>
<feature type="compositionally biased region" description="Polar residues" evidence="5">
    <location>
        <begin position="12"/>
        <end position="25"/>
    </location>
</feature>
<evidence type="ECO:0000256" key="4">
    <source>
        <dbReference type="ARBA" id="ARBA00023136"/>
    </source>
</evidence>
<dbReference type="PIRSF" id="PIRSF006060">
    <property type="entry name" value="AA_transporter"/>
    <property type="match status" value="1"/>
</dbReference>
<feature type="transmembrane region" description="Helical" evidence="6">
    <location>
        <begin position="240"/>
        <end position="259"/>
    </location>
</feature>
<dbReference type="EMBL" id="JAGTJR010000002">
    <property type="protein sequence ID" value="KAH7063600.1"/>
    <property type="molecule type" value="Genomic_DNA"/>
</dbReference>
<keyword evidence="4 6" id="KW-0472">Membrane</keyword>
<comment type="caution">
    <text evidence="8">The sequence shown here is derived from an EMBL/GenBank/DDBJ whole genome shotgun (WGS) entry which is preliminary data.</text>
</comment>
<feature type="transmembrane region" description="Helical" evidence="6">
    <location>
        <begin position="405"/>
        <end position="425"/>
    </location>
</feature>
<feature type="transmembrane region" description="Helical" evidence="6">
    <location>
        <begin position="431"/>
        <end position="457"/>
    </location>
</feature>
<evidence type="ECO:0000313" key="9">
    <source>
        <dbReference type="Proteomes" id="UP000774617"/>
    </source>
</evidence>
<name>A0ABQ8GVM0_9PEZI</name>
<accession>A0ABQ8GVM0</accession>
<organism evidence="8 9">
    <name type="scientific">Macrophomina phaseolina</name>
    <dbReference type="NCBI Taxonomy" id="35725"/>
    <lineage>
        <taxon>Eukaryota</taxon>
        <taxon>Fungi</taxon>
        <taxon>Dikarya</taxon>
        <taxon>Ascomycota</taxon>
        <taxon>Pezizomycotina</taxon>
        <taxon>Dothideomycetes</taxon>
        <taxon>Dothideomycetes incertae sedis</taxon>
        <taxon>Botryosphaeriales</taxon>
        <taxon>Botryosphaeriaceae</taxon>
        <taxon>Macrophomina</taxon>
    </lineage>
</organism>